<evidence type="ECO:0000313" key="1">
    <source>
        <dbReference type="EMBL" id="CAA9416619.1"/>
    </source>
</evidence>
<reference evidence="1" key="1">
    <citation type="submission" date="2020-02" db="EMBL/GenBank/DDBJ databases">
        <authorList>
            <person name="Meier V. D."/>
        </authorList>
    </citation>
    <scope>NUCLEOTIDE SEQUENCE</scope>
    <source>
        <strain evidence="1">AVDCRST_MAG01</strain>
    </source>
</reference>
<proteinExistence type="predicted"/>
<dbReference type="AlphaFoldDB" id="A0A6J4PPU8"/>
<protein>
    <submittedName>
        <fullName evidence="1">Uncharacterized protein</fullName>
    </submittedName>
</protein>
<dbReference type="EMBL" id="CADCUW010000286">
    <property type="protein sequence ID" value="CAA9416619.1"/>
    <property type="molecule type" value="Genomic_DNA"/>
</dbReference>
<organism evidence="1">
    <name type="scientific">uncultured Rubrobacteraceae bacterium</name>
    <dbReference type="NCBI Taxonomy" id="349277"/>
    <lineage>
        <taxon>Bacteria</taxon>
        <taxon>Bacillati</taxon>
        <taxon>Actinomycetota</taxon>
        <taxon>Rubrobacteria</taxon>
        <taxon>Rubrobacterales</taxon>
        <taxon>Rubrobacteraceae</taxon>
        <taxon>environmental samples</taxon>
    </lineage>
</organism>
<name>A0A6J4PPU8_9ACTN</name>
<gene>
    <name evidence="1" type="ORF">AVDCRST_MAG01-01-1971</name>
</gene>
<sequence length="50" mass="5421">MGGDPVASYSLRNECQCRIRAALLAESGGVSRGVLRAVEDGVRDDQEEQR</sequence>
<accession>A0A6J4PPU8</accession>